<proteinExistence type="predicted"/>
<keyword evidence="4 6" id="KW-1133">Transmembrane helix</keyword>
<accession>A0A0G4K5E3</accession>
<evidence type="ECO:0000256" key="3">
    <source>
        <dbReference type="ARBA" id="ARBA00022692"/>
    </source>
</evidence>
<dbReference type="PANTHER" id="PTHR30213:SF0">
    <property type="entry name" value="UPF0761 MEMBRANE PROTEIN YIHY"/>
    <property type="match status" value="1"/>
</dbReference>
<protein>
    <submittedName>
        <fullName evidence="7">Ribonuclease BN</fullName>
    </submittedName>
</protein>
<feature type="transmembrane region" description="Helical" evidence="6">
    <location>
        <begin position="202"/>
        <end position="223"/>
    </location>
</feature>
<dbReference type="InterPro" id="IPR017039">
    <property type="entry name" value="Virul_fac_BrkB"/>
</dbReference>
<dbReference type="Pfam" id="PF03631">
    <property type="entry name" value="Virul_fac_BrkB"/>
    <property type="match status" value="1"/>
</dbReference>
<dbReference type="InterPro" id="IPR036388">
    <property type="entry name" value="WH-like_DNA-bd_sf"/>
</dbReference>
<keyword evidence="2" id="KW-1003">Cell membrane</keyword>
<keyword evidence="5 6" id="KW-0472">Membrane</keyword>
<feature type="transmembrane region" description="Helical" evidence="6">
    <location>
        <begin position="165"/>
        <end position="190"/>
    </location>
</feature>
<sequence>MTKIQKIKNFFKKLKIFFNEEIYYTDPKLFNPIQKFFLNSYRIIVFAVTDFFKDDCTIRAAALTYLVTLSFIPTLIVGLFILRIFNIYQNIFVFIFDWMEKNAPFYEPMVRQILNIADNTDLASFGIIGIISTIVSVALILHSIQRSLIKIWRVKIKTSIPRVAANYIALLFLIPILIGISFTLITYTSISLHSLPALIKILLSWVTPIISTSLLVLFLYVLVPQTKVNWSNATISSVLVAIAIITLFSVYFKLNIDVKNYKQIFDNDKYKIEYLVKEINTADQQNNIIETNDVGIINNNTNNNIETITNDDYKEMINTNKNMLQKNQKIDVDNISSIKIERISYAIIQNIGTGIGATTYKKEPLETNMLEFLTFSPNVSEQLLKYNFQIDDIVTISSENNMLTSIMPAELSSASSFAQIPVLLLLLYIVWLIILFGAELTYSIQYFRSYGVDKNSIKLSFAEKELIALEFMDIISYRFIKRKKAITMYELAKELRTAPTIITEISEPLEKSMYVIKISNGANISYSLGCPPESISIGDILYALRMEGGFRNKNIKTDDKYKNLLYKNKEISRKDYNTNFLDILHQKNRK</sequence>
<dbReference type="PANTHER" id="PTHR30213">
    <property type="entry name" value="INNER MEMBRANE PROTEIN YHJD"/>
    <property type="match status" value="1"/>
</dbReference>
<evidence type="ECO:0000256" key="1">
    <source>
        <dbReference type="ARBA" id="ARBA00004651"/>
    </source>
</evidence>
<dbReference type="Gene3D" id="1.10.10.10">
    <property type="entry name" value="Winged helix-like DNA-binding domain superfamily/Winged helix DNA-binding domain"/>
    <property type="match status" value="1"/>
</dbReference>
<keyword evidence="3 6" id="KW-0812">Transmembrane</keyword>
<evidence type="ECO:0000256" key="4">
    <source>
        <dbReference type="ARBA" id="ARBA00022989"/>
    </source>
</evidence>
<dbReference type="OrthoDB" id="9808671at2"/>
<evidence type="ECO:0000313" key="8">
    <source>
        <dbReference type="Proteomes" id="UP000043763"/>
    </source>
</evidence>
<feature type="transmembrane region" description="Helical" evidence="6">
    <location>
        <begin position="62"/>
        <end position="85"/>
    </location>
</feature>
<dbReference type="EMBL" id="CVLB01000001">
    <property type="protein sequence ID" value="CRF32595.1"/>
    <property type="molecule type" value="Genomic_DNA"/>
</dbReference>
<feature type="transmembrane region" description="Helical" evidence="6">
    <location>
        <begin position="417"/>
        <end position="438"/>
    </location>
</feature>
<evidence type="ECO:0000256" key="2">
    <source>
        <dbReference type="ARBA" id="ARBA00022475"/>
    </source>
</evidence>
<comment type="subcellular location">
    <subcellularLocation>
        <location evidence="1">Cell membrane</location>
        <topology evidence="1">Multi-pass membrane protein</topology>
    </subcellularLocation>
</comment>
<reference evidence="8" key="1">
    <citation type="submission" date="2015-04" db="EMBL/GenBank/DDBJ databases">
        <authorList>
            <person name="Mushtaq Mamoona"/>
        </authorList>
    </citation>
    <scope>NUCLEOTIDE SEQUENCE [LARGE SCALE GENOMIC DNA]</scope>
    <source>
        <strain evidence="8">AN4859/03</strain>
    </source>
</reference>
<dbReference type="Proteomes" id="UP000043763">
    <property type="component" value="Unassembled WGS sequence"/>
</dbReference>
<evidence type="ECO:0000313" key="7">
    <source>
        <dbReference type="EMBL" id="CRF32595.1"/>
    </source>
</evidence>
<feature type="transmembrane region" description="Helical" evidence="6">
    <location>
        <begin position="122"/>
        <end position="144"/>
    </location>
</feature>
<name>A0A0G4K5E3_9SPIR</name>
<keyword evidence="8" id="KW-1185">Reference proteome</keyword>
<dbReference type="RefSeq" id="WP_083997862.1">
    <property type="nucleotide sequence ID" value="NZ_CVLB01000001.1"/>
</dbReference>
<evidence type="ECO:0000256" key="6">
    <source>
        <dbReference type="SAM" id="Phobius"/>
    </source>
</evidence>
<organism evidence="7 8">
    <name type="scientific">Brachyspira suanatina</name>
    <dbReference type="NCBI Taxonomy" id="381802"/>
    <lineage>
        <taxon>Bacteria</taxon>
        <taxon>Pseudomonadati</taxon>
        <taxon>Spirochaetota</taxon>
        <taxon>Spirochaetia</taxon>
        <taxon>Brachyspirales</taxon>
        <taxon>Brachyspiraceae</taxon>
        <taxon>Brachyspira</taxon>
    </lineage>
</organism>
<evidence type="ECO:0000256" key="5">
    <source>
        <dbReference type="ARBA" id="ARBA00023136"/>
    </source>
</evidence>
<feature type="transmembrane region" description="Helical" evidence="6">
    <location>
        <begin position="235"/>
        <end position="254"/>
    </location>
</feature>
<dbReference type="AlphaFoldDB" id="A0A0G4K5E3"/>
<gene>
    <name evidence="7" type="ORF">BRSU_0895</name>
</gene>
<dbReference type="GO" id="GO:0005886">
    <property type="term" value="C:plasma membrane"/>
    <property type="evidence" value="ECO:0007669"/>
    <property type="project" value="UniProtKB-SubCell"/>
</dbReference>